<protein>
    <recommendedName>
        <fullName evidence="2">Solute-binding protein family 3/N-terminal domain-containing protein</fullName>
    </recommendedName>
</protein>
<feature type="signal peptide" evidence="1">
    <location>
        <begin position="1"/>
        <end position="23"/>
    </location>
</feature>
<keyword evidence="4" id="KW-1185">Reference proteome</keyword>
<dbReference type="InterPro" id="IPR001638">
    <property type="entry name" value="Solute-binding_3/MltF_N"/>
</dbReference>
<gene>
    <name evidence="3" type="ordered locus">ambt_05595</name>
</gene>
<evidence type="ECO:0000313" key="4">
    <source>
        <dbReference type="Proteomes" id="UP000000683"/>
    </source>
</evidence>
<proteinExistence type="predicted"/>
<evidence type="ECO:0000256" key="1">
    <source>
        <dbReference type="SAM" id="SignalP"/>
    </source>
</evidence>
<accession>F5Z481</accession>
<dbReference type="AlphaFoldDB" id="F5Z481"/>
<organism evidence="3 4">
    <name type="scientific">Alteromonas naphthalenivorans</name>
    <dbReference type="NCBI Taxonomy" id="715451"/>
    <lineage>
        <taxon>Bacteria</taxon>
        <taxon>Pseudomonadati</taxon>
        <taxon>Pseudomonadota</taxon>
        <taxon>Gammaproteobacteria</taxon>
        <taxon>Alteromonadales</taxon>
        <taxon>Alteromonadaceae</taxon>
        <taxon>Alteromonas/Salinimonas group</taxon>
        <taxon>Alteromonas</taxon>
    </lineage>
</organism>
<dbReference type="OrthoDB" id="5296159at2"/>
<reference evidence="3 4" key="1">
    <citation type="journal article" date="2011" name="J. Bacteriol.">
        <title>Complete genome sequence of the polycyclic aromatic hydrocarbon-degrading bacterium Alteromonas sp. strain SN2.</title>
        <authorList>
            <person name="Jin H.M."/>
            <person name="Jeong H."/>
            <person name="Moon E.J."/>
            <person name="Math R.K."/>
            <person name="Lee K."/>
            <person name="Kim H.J."/>
            <person name="Jeon C.O."/>
            <person name="Oh T.K."/>
            <person name="Kim J.F."/>
        </authorList>
    </citation>
    <scope>NUCLEOTIDE SEQUENCE [LARGE SCALE GENOMIC DNA]</scope>
    <source>
        <strain evidence="4">JCM 17741 / KACC 18427 / KCTC 11700BP / SN2</strain>
    </source>
</reference>
<feature type="chain" id="PRO_5003330214" description="Solute-binding protein family 3/N-terminal domain-containing protein" evidence="1">
    <location>
        <begin position="24"/>
        <end position="262"/>
    </location>
</feature>
<dbReference type="Proteomes" id="UP000000683">
    <property type="component" value="Chromosome"/>
</dbReference>
<dbReference type="EMBL" id="CP002339">
    <property type="protein sequence ID" value="AEF02663.1"/>
    <property type="molecule type" value="Genomic_DNA"/>
</dbReference>
<evidence type="ECO:0000313" key="3">
    <source>
        <dbReference type="EMBL" id="AEF02663.1"/>
    </source>
</evidence>
<sequence>MKKCGVVGLIFLCLGFLPYFSVAAQKQNPLPLDSDTLLTTGASYFPYVDKNALDGGWSVSLVKAVFKHMNTPIYIDVLPWQRGYKWALEGKYQGTFPYVYTDERAKSFIYSKQINSIPVRIYTSKEMTVNTLADVTGARLCLPYGHSLSREQAAFIKAYKLSVQRAVDAGGCIVQVSKGWGEVGFTNGYLQGDHNSALFEVLDNVNIIDIPVATIPLYYIVSRELENAQAHIDKFNAALAFIEQSGERRQIDARFETIANQN</sequence>
<name>F5Z481_ALTNA</name>
<feature type="domain" description="Solute-binding protein family 3/N-terminal" evidence="2">
    <location>
        <begin position="45"/>
        <end position="255"/>
    </location>
</feature>
<dbReference type="eggNOG" id="COG0834">
    <property type="taxonomic scope" value="Bacteria"/>
</dbReference>
<dbReference type="Pfam" id="PF00497">
    <property type="entry name" value="SBP_bac_3"/>
    <property type="match status" value="1"/>
</dbReference>
<dbReference type="HOGENOM" id="CLU_064076_3_1_6"/>
<keyword evidence="1" id="KW-0732">Signal</keyword>
<dbReference type="KEGG" id="alt:ambt_05595"/>
<dbReference type="Gene3D" id="3.40.190.10">
    <property type="entry name" value="Periplasmic binding protein-like II"/>
    <property type="match status" value="2"/>
</dbReference>
<dbReference type="RefSeq" id="WP_013783603.1">
    <property type="nucleotide sequence ID" value="NC_015554.1"/>
</dbReference>
<evidence type="ECO:0000259" key="2">
    <source>
        <dbReference type="Pfam" id="PF00497"/>
    </source>
</evidence>
<dbReference type="SUPFAM" id="SSF53850">
    <property type="entry name" value="Periplasmic binding protein-like II"/>
    <property type="match status" value="1"/>
</dbReference>